<dbReference type="Gene3D" id="3.30.750.180">
    <property type="entry name" value="GpdQ, beta-strand dimerisation domain"/>
    <property type="match status" value="1"/>
</dbReference>
<comment type="caution">
    <text evidence="1">The sequence shown here is derived from an EMBL/GenBank/DDBJ whole genome shotgun (WGS) entry which is preliminary data.</text>
</comment>
<proteinExistence type="predicted"/>
<gene>
    <name evidence="1" type="ORF">GCM10010405_47980</name>
</gene>
<evidence type="ECO:0000313" key="2">
    <source>
        <dbReference type="Proteomes" id="UP001501638"/>
    </source>
</evidence>
<name>A0ABP5XMD3_9ACTN</name>
<dbReference type="InterPro" id="IPR029052">
    <property type="entry name" value="Metallo-depent_PP-like"/>
</dbReference>
<organism evidence="1 2">
    <name type="scientific">Streptomyces macrosporus</name>
    <dbReference type="NCBI Taxonomy" id="44032"/>
    <lineage>
        <taxon>Bacteria</taxon>
        <taxon>Bacillati</taxon>
        <taxon>Actinomycetota</taxon>
        <taxon>Actinomycetes</taxon>
        <taxon>Kitasatosporales</taxon>
        <taxon>Streptomycetaceae</taxon>
        <taxon>Streptomyces</taxon>
    </lineage>
</organism>
<dbReference type="InterPro" id="IPR042281">
    <property type="entry name" value="GpdQ_beta-strand"/>
</dbReference>
<keyword evidence="2" id="KW-1185">Reference proteome</keyword>
<accession>A0ABP5XMD3</accession>
<dbReference type="RefSeq" id="WP_344327032.1">
    <property type="nucleotide sequence ID" value="NZ_BAAASZ010000032.1"/>
</dbReference>
<reference evidence="2" key="1">
    <citation type="journal article" date="2019" name="Int. J. Syst. Evol. Microbiol.">
        <title>The Global Catalogue of Microorganisms (GCM) 10K type strain sequencing project: providing services to taxonomists for standard genome sequencing and annotation.</title>
        <authorList>
            <consortium name="The Broad Institute Genomics Platform"/>
            <consortium name="The Broad Institute Genome Sequencing Center for Infectious Disease"/>
            <person name="Wu L."/>
            <person name="Ma J."/>
        </authorList>
    </citation>
    <scope>NUCLEOTIDE SEQUENCE [LARGE SCALE GENOMIC DNA]</scope>
    <source>
        <strain evidence="2">JCM 6305</strain>
    </source>
</reference>
<dbReference type="EMBL" id="BAAASZ010000032">
    <property type="protein sequence ID" value="GAA2458114.1"/>
    <property type="molecule type" value="Genomic_DNA"/>
</dbReference>
<evidence type="ECO:0000313" key="1">
    <source>
        <dbReference type="EMBL" id="GAA2458114.1"/>
    </source>
</evidence>
<dbReference type="Proteomes" id="UP001501638">
    <property type="component" value="Unassembled WGS sequence"/>
</dbReference>
<sequence length="115" mass="12454">MADAPPGNRAFVCFHHPPVDLRVRYVDSIRQFGEERLAEVLARHPHVVGVLCGHSHTPAATVFAGLPLVVAPGVVSSLRMSCEGPPLLDHVPPPMFAFHVPADTGRLTTHFRVVP</sequence>
<evidence type="ECO:0008006" key="3">
    <source>
        <dbReference type="Google" id="ProtNLM"/>
    </source>
</evidence>
<protein>
    <recommendedName>
        <fullName evidence="3">Calcineurin-like phosphoesterase domain-containing protein</fullName>
    </recommendedName>
</protein>
<dbReference type="SUPFAM" id="SSF56300">
    <property type="entry name" value="Metallo-dependent phosphatases"/>
    <property type="match status" value="1"/>
</dbReference>